<dbReference type="EMBL" id="JH159172">
    <property type="protein sequence ID" value="EGZ04909.1"/>
    <property type="molecule type" value="Genomic_DNA"/>
</dbReference>
<accession>G5AHU8</accession>
<dbReference type="KEGG" id="psoj:PHYSODRAFT_342858"/>
<sequence length="180" mass="20362">MKPAVSGRGLKGAGYINKNLVDKEGNPIKYHSNRGYNLAQLEGTGSYSSMAYKRVGTKFVHLPKLNENLLKVVYPNRSTVGRQCKISDDLAQLIKTLVFDGTIDQQLYDSMSMGDKRVFHELLRITHTQHAMRDPVKDPRDVLKQEYMKLKGEVMLGNDNPELVRELKQTDVTTPRQATV</sequence>
<evidence type="ECO:0000313" key="1">
    <source>
        <dbReference type="EMBL" id="EGZ04909.1"/>
    </source>
</evidence>
<reference evidence="1 2" key="1">
    <citation type="journal article" date="2006" name="Science">
        <title>Phytophthora genome sequences uncover evolutionary origins and mechanisms of pathogenesis.</title>
        <authorList>
            <person name="Tyler B.M."/>
            <person name="Tripathy S."/>
            <person name="Zhang X."/>
            <person name="Dehal P."/>
            <person name="Jiang R.H."/>
            <person name="Aerts A."/>
            <person name="Arredondo F.D."/>
            <person name="Baxter L."/>
            <person name="Bensasson D."/>
            <person name="Beynon J.L."/>
            <person name="Chapman J."/>
            <person name="Damasceno C.M."/>
            <person name="Dorrance A.E."/>
            <person name="Dou D."/>
            <person name="Dickerman A.W."/>
            <person name="Dubchak I.L."/>
            <person name="Garbelotto M."/>
            <person name="Gijzen M."/>
            <person name="Gordon S.G."/>
            <person name="Govers F."/>
            <person name="Grunwald N.J."/>
            <person name="Huang W."/>
            <person name="Ivors K.L."/>
            <person name="Jones R.W."/>
            <person name="Kamoun S."/>
            <person name="Krampis K."/>
            <person name="Lamour K.H."/>
            <person name="Lee M.K."/>
            <person name="McDonald W.H."/>
            <person name="Medina M."/>
            <person name="Meijer H.J."/>
            <person name="Nordberg E.K."/>
            <person name="Maclean D.J."/>
            <person name="Ospina-Giraldo M.D."/>
            <person name="Morris P.F."/>
            <person name="Phuntumart V."/>
            <person name="Putnam N.H."/>
            <person name="Rash S."/>
            <person name="Rose J.K."/>
            <person name="Sakihama Y."/>
            <person name="Salamov A.A."/>
            <person name="Savidor A."/>
            <person name="Scheuring C.F."/>
            <person name="Smith B.M."/>
            <person name="Sobral B.W."/>
            <person name="Terry A."/>
            <person name="Torto-Alalibo T.A."/>
            <person name="Win J."/>
            <person name="Xu Z."/>
            <person name="Zhang H."/>
            <person name="Grigoriev I.V."/>
            <person name="Rokhsar D.S."/>
            <person name="Boore J.L."/>
        </authorList>
    </citation>
    <scope>NUCLEOTIDE SEQUENCE [LARGE SCALE GENOMIC DNA]</scope>
    <source>
        <strain evidence="1 2">P6497</strain>
    </source>
</reference>
<gene>
    <name evidence="1" type="ORF">PHYSODRAFT_342858</name>
</gene>
<protein>
    <submittedName>
        <fullName evidence="1">Uncharacterized protein</fullName>
    </submittedName>
</protein>
<keyword evidence="2" id="KW-1185">Reference proteome</keyword>
<dbReference type="AlphaFoldDB" id="G5AHU8"/>
<dbReference type="GeneID" id="20648409"/>
<proteinExistence type="predicted"/>
<organism evidence="1 2">
    <name type="scientific">Phytophthora sojae (strain P6497)</name>
    <name type="common">Soybean stem and root rot agent</name>
    <name type="synonym">Phytophthora megasperma f. sp. glycines</name>
    <dbReference type="NCBI Taxonomy" id="1094619"/>
    <lineage>
        <taxon>Eukaryota</taxon>
        <taxon>Sar</taxon>
        <taxon>Stramenopiles</taxon>
        <taxon>Oomycota</taxon>
        <taxon>Peronosporomycetes</taxon>
        <taxon>Peronosporales</taxon>
        <taxon>Peronosporaceae</taxon>
        <taxon>Phytophthora</taxon>
    </lineage>
</organism>
<dbReference type="RefSeq" id="XP_009539649.1">
    <property type="nucleotide sequence ID" value="XM_009541354.1"/>
</dbReference>
<dbReference type="InParanoid" id="G5AHU8"/>
<dbReference type="Proteomes" id="UP000002640">
    <property type="component" value="Unassembled WGS sequence"/>
</dbReference>
<evidence type="ECO:0000313" key="2">
    <source>
        <dbReference type="Proteomes" id="UP000002640"/>
    </source>
</evidence>
<name>G5AHU8_PHYSP</name>